<evidence type="ECO:0000313" key="10">
    <source>
        <dbReference type="EMBL" id="VDP00840.1"/>
    </source>
</evidence>
<proteinExistence type="inferred from homology"/>
<dbReference type="InterPro" id="IPR020103">
    <property type="entry name" value="PsdUridine_synth_cat_dom_sf"/>
</dbReference>
<accession>A0A183II91</accession>
<dbReference type="EMBL" id="UZAM01007696">
    <property type="protein sequence ID" value="VDP00840.1"/>
    <property type="molecule type" value="Genomic_DNA"/>
</dbReference>
<evidence type="ECO:0000256" key="8">
    <source>
        <dbReference type="SAM" id="MobiDB-lite"/>
    </source>
</evidence>
<dbReference type="AlphaFoldDB" id="A0A183II91"/>
<dbReference type="GO" id="GO:0001522">
    <property type="term" value="P:pseudouridine synthesis"/>
    <property type="evidence" value="ECO:0007669"/>
    <property type="project" value="InterPro"/>
</dbReference>
<gene>
    <name evidence="10" type="ORF">SBAD_LOCUS3336</name>
</gene>
<evidence type="ECO:0000256" key="3">
    <source>
        <dbReference type="ARBA" id="ARBA00010876"/>
    </source>
</evidence>
<evidence type="ECO:0000256" key="2">
    <source>
        <dbReference type="ARBA" id="ARBA00001896"/>
    </source>
</evidence>
<dbReference type="GO" id="GO:0009982">
    <property type="term" value="F:pseudouridine synthase activity"/>
    <property type="evidence" value="ECO:0007669"/>
    <property type="project" value="InterPro"/>
</dbReference>
<feature type="domain" description="Pseudouridine synthase RsuA/RluA-like" evidence="9">
    <location>
        <begin position="198"/>
        <end position="348"/>
    </location>
</feature>
<evidence type="ECO:0000259" key="9">
    <source>
        <dbReference type="Pfam" id="PF00849"/>
    </source>
</evidence>
<dbReference type="InterPro" id="IPR050188">
    <property type="entry name" value="RluA_PseudoU_synthase"/>
</dbReference>
<organism evidence="12">
    <name type="scientific">Soboliphyme baturini</name>
    <dbReference type="NCBI Taxonomy" id="241478"/>
    <lineage>
        <taxon>Eukaryota</taxon>
        <taxon>Metazoa</taxon>
        <taxon>Ecdysozoa</taxon>
        <taxon>Nematoda</taxon>
        <taxon>Enoplea</taxon>
        <taxon>Dorylaimia</taxon>
        <taxon>Dioctophymatida</taxon>
        <taxon>Dioctophymatoidea</taxon>
        <taxon>Soboliphymatidae</taxon>
        <taxon>Soboliphyme</taxon>
    </lineage>
</organism>
<comment type="catalytic activity">
    <reaction evidence="1">
        <text>a uridine in mRNA = a pseudouridine in mRNA</text>
        <dbReference type="Rhea" id="RHEA:56644"/>
        <dbReference type="Rhea" id="RHEA-COMP:14658"/>
        <dbReference type="Rhea" id="RHEA-COMP:14659"/>
        <dbReference type="ChEBI" id="CHEBI:65314"/>
        <dbReference type="ChEBI" id="CHEBI:65315"/>
    </reaction>
</comment>
<evidence type="ECO:0000256" key="4">
    <source>
        <dbReference type="ARBA" id="ARBA00023235"/>
    </source>
</evidence>
<reference evidence="12" key="1">
    <citation type="submission" date="2016-06" db="UniProtKB">
        <authorList>
            <consortium name="WormBaseParasite"/>
        </authorList>
    </citation>
    <scope>IDENTIFICATION</scope>
</reference>
<dbReference type="Proteomes" id="UP000270296">
    <property type="component" value="Unassembled WGS sequence"/>
</dbReference>
<evidence type="ECO:0000256" key="6">
    <source>
        <dbReference type="ARBA" id="ARBA00039953"/>
    </source>
</evidence>
<sequence length="428" mass="48162">MHSRHDAADDTLVERLFTDEGDQVCSGSETISSSLAGNVDIMPNNSATVEGDHSFHLQTPNTYTEDCQDPRLTATAARPTETDEAIDSDVSVGTDDHQGESDAIGFIPAEDGDFSRSDQFMATENNQNFIPDMSALGQTEDSGEDSDQEAAAPNAPIFDGSSEKIEKIRSFLPRIYRMTKDEVVTLLLENILYNQNDIIAINKPYGLPAFYSKDMPFCVLSLLPLLRPFLAPKCDFLRLIHRLDQQATGVLLLASDFNYVKNVDSRNDWGEVYRSETRASEISGLMRERKVVKTYVCITKAVPNPKSGIIRIPLAEREVSNRFKVYCANLKSSYDAKFLGIKHQIRCHLGYGINCPIMGDHKYSSFLRHIPQRLSSVTLQRLGIRASKARHMPMLLHASKVRKMLFPVILLYAWFSCLDRNTKNQPWR</sequence>
<dbReference type="InterPro" id="IPR006145">
    <property type="entry name" value="PsdUridine_synth_RsuA/RluA"/>
</dbReference>
<evidence type="ECO:0000313" key="12">
    <source>
        <dbReference type="WBParaSite" id="SBAD_0000349001-mRNA-1"/>
    </source>
</evidence>
<name>A0A183II91_9BILA</name>
<feature type="region of interest" description="Disordered" evidence="8">
    <location>
        <begin position="76"/>
        <end position="100"/>
    </location>
</feature>
<keyword evidence="4" id="KW-0413">Isomerase</keyword>
<evidence type="ECO:0000313" key="11">
    <source>
        <dbReference type="Proteomes" id="UP000270296"/>
    </source>
</evidence>
<evidence type="ECO:0000256" key="1">
    <source>
        <dbReference type="ARBA" id="ARBA00001166"/>
    </source>
</evidence>
<evidence type="ECO:0000256" key="7">
    <source>
        <dbReference type="ARBA" id="ARBA00041563"/>
    </source>
</evidence>
<evidence type="ECO:0000256" key="5">
    <source>
        <dbReference type="ARBA" id="ARBA00036943"/>
    </source>
</evidence>
<feature type="compositionally biased region" description="Polar residues" evidence="8">
    <location>
        <begin position="56"/>
        <end position="65"/>
    </location>
</feature>
<dbReference type="Gene3D" id="3.30.2350.10">
    <property type="entry name" value="Pseudouridine synthase"/>
    <property type="match status" value="1"/>
</dbReference>
<dbReference type="PANTHER" id="PTHR21600">
    <property type="entry name" value="MITOCHONDRIAL RNA PSEUDOURIDINE SYNTHASE"/>
    <property type="match status" value="1"/>
</dbReference>
<dbReference type="Pfam" id="PF00849">
    <property type="entry name" value="PseudoU_synth_2"/>
    <property type="match status" value="1"/>
</dbReference>
<keyword evidence="11" id="KW-1185">Reference proteome</keyword>
<reference evidence="10 11" key="2">
    <citation type="submission" date="2018-11" db="EMBL/GenBank/DDBJ databases">
        <authorList>
            <consortium name="Pathogen Informatics"/>
        </authorList>
    </citation>
    <scope>NUCLEOTIDE SEQUENCE [LARGE SCALE GENOMIC DNA]</scope>
</reference>
<dbReference type="OrthoDB" id="418349at2759"/>
<feature type="region of interest" description="Disordered" evidence="8">
    <location>
        <begin position="52"/>
        <end position="71"/>
    </location>
</feature>
<comment type="similarity">
    <text evidence="3">Belongs to the pseudouridine synthase RluA family.</text>
</comment>
<feature type="region of interest" description="Disordered" evidence="8">
    <location>
        <begin position="134"/>
        <end position="158"/>
    </location>
</feature>
<dbReference type="SUPFAM" id="SSF55120">
    <property type="entry name" value="Pseudouridine synthase"/>
    <property type="match status" value="1"/>
</dbReference>
<dbReference type="GO" id="GO:0003723">
    <property type="term" value="F:RNA binding"/>
    <property type="evidence" value="ECO:0007669"/>
    <property type="project" value="InterPro"/>
</dbReference>
<dbReference type="PANTHER" id="PTHR21600:SF83">
    <property type="entry name" value="PSEUDOURIDYLATE SYNTHASE RPUSD4, MITOCHONDRIAL"/>
    <property type="match status" value="1"/>
</dbReference>
<comment type="catalytic activity">
    <reaction evidence="2">
        <text>uridine in 5S rRNA = pseudouridine in 5S rRNA</text>
        <dbReference type="Rhea" id="RHEA:47036"/>
        <dbReference type="Rhea" id="RHEA-COMP:11730"/>
        <dbReference type="Rhea" id="RHEA-COMP:11731"/>
        <dbReference type="ChEBI" id="CHEBI:65314"/>
        <dbReference type="ChEBI" id="CHEBI:65315"/>
    </reaction>
</comment>
<comment type="catalytic activity">
    <reaction evidence="5">
        <text>a uridine in tRNA = a pseudouridine in tRNA</text>
        <dbReference type="Rhea" id="RHEA:54572"/>
        <dbReference type="Rhea" id="RHEA-COMP:13339"/>
        <dbReference type="Rhea" id="RHEA-COMP:13934"/>
        <dbReference type="ChEBI" id="CHEBI:65314"/>
        <dbReference type="ChEBI" id="CHEBI:65315"/>
    </reaction>
</comment>
<protein>
    <recommendedName>
        <fullName evidence="6">Pseudouridylate synthase RPUSD4, mitochondrial</fullName>
    </recommendedName>
    <alternativeName>
        <fullName evidence="7">RNA pseudouridylate synthase domain-containing protein 4</fullName>
    </alternativeName>
</protein>
<dbReference type="WBParaSite" id="SBAD_0000349001-mRNA-1">
    <property type="protein sequence ID" value="SBAD_0000349001-mRNA-1"/>
    <property type="gene ID" value="SBAD_0000349001"/>
</dbReference>
<dbReference type="CDD" id="cd02869">
    <property type="entry name" value="PseudoU_synth_RluA_like"/>
    <property type="match status" value="1"/>
</dbReference>